<dbReference type="EMBL" id="JBDODL010006596">
    <property type="protein sequence ID" value="MES1923515.1"/>
    <property type="molecule type" value="Genomic_DNA"/>
</dbReference>
<dbReference type="Proteomes" id="UP001439008">
    <property type="component" value="Unassembled WGS sequence"/>
</dbReference>
<comment type="caution">
    <text evidence="1">The sequence shown here is derived from an EMBL/GenBank/DDBJ whole genome shotgun (WGS) entry which is preliminary data.</text>
</comment>
<protein>
    <submittedName>
        <fullName evidence="1">Uncharacterized protein</fullName>
    </submittedName>
</protein>
<evidence type="ECO:0000313" key="2">
    <source>
        <dbReference type="Proteomes" id="UP001439008"/>
    </source>
</evidence>
<name>A0ABV2AV30_9EUKA</name>
<keyword evidence="2" id="KW-1185">Reference proteome</keyword>
<gene>
    <name evidence="1" type="ORF">MHBO_005097</name>
</gene>
<reference evidence="1 2" key="1">
    <citation type="journal article" date="2024" name="BMC Biol.">
        <title>Comparative genomics of Ascetosporea gives new insight into the evolutionary basis for animal parasitism in Rhizaria.</title>
        <authorList>
            <person name="Hiltunen Thoren M."/>
            <person name="Onut-Brannstrom I."/>
            <person name="Alfjorden A."/>
            <person name="Peckova H."/>
            <person name="Swords F."/>
            <person name="Hooper C."/>
            <person name="Holzer A.S."/>
            <person name="Bass D."/>
            <person name="Burki F."/>
        </authorList>
    </citation>
    <scope>NUCLEOTIDE SEQUENCE [LARGE SCALE GENOMIC DNA]</scope>
    <source>
        <strain evidence="1">20-A016</strain>
    </source>
</reference>
<accession>A0ABV2AV30</accession>
<proteinExistence type="predicted"/>
<organism evidence="1 2">
    <name type="scientific">Bonamia ostreae</name>
    <dbReference type="NCBI Taxonomy" id="126728"/>
    <lineage>
        <taxon>Eukaryota</taxon>
        <taxon>Sar</taxon>
        <taxon>Rhizaria</taxon>
        <taxon>Endomyxa</taxon>
        <taxon>Ascetosporea</taxon>
        <taxon>Haplosporida</taxon>
        <taxon>Bonamia</taxon>
    </lineage>
</organism>
<sequence>MNEECDHEMLMNDLCVQCGKDLSGLSFKQSENGESKRKSTKKDKLFSVVLGKNKKLFFSKDVFSQILRKSKKRFGRTRSRCSN</sequence>
<evidence type="ECO:0000313" key="1">
    <source>
        <dbReference type="EMBL" id="MES1923515.1"/>
    </source>
</evidence>